<feature type="region of interest" description="Disordered" evidence="1">
    <location>
        <begin position="174"/>
        <end position="256"/>
    </location>
</feature>
<dbReference type="OrthoDB" id="8185211at2759"/>
<feature type="compositionally biased region" description="Low complexity" evidence="1">
    <location>
        <begin position="246"/>
        <end position="256"/>
    </location>
</feature>
<organism evidence="3 4">
    <name type="scientific">Polypedilum vanderplanki</name>
    <name type="common">Sleeping chironomid midge</name>
    <dbReference type="NCBI Taxonomy" id="319348"/>
    <lineage>
        <taxon>Eukaryota</taxon>
        <taxon>Metazoa</taxon>
        <taxon>Ecdysozoa</taxon>
        <taxon>Arthropoda</taxon>
        <taxon>Hexapoda</taxon>
        <taxon>Insecta</taxon>
        <taxon>Pterygota</taxon>
        <taxon>Neoptera</taxon>
        <taxon>Endopterygota</taxon>
        <taxon>Diptera</taxon>
        <taxon>Nematocera</taxon>
        <taxon>Chironomoidea</taxon>
        <taxon>Chironomidae</taxon>
        <taxon>Chironominae</taxon>
        <taxon>Polypedilum</taxon>
        <taxon>Polypedilum</taxon>
    </lineage>
</organism>
<dbReference type="AlphaFoldDB" id="A0A9J6BQZ2"/>
<feature type="compositionally biased region" description="Polar residues" evidence="1">
    <location>
        <begin position="381"/>
        <end position="396"/>
    </location>
</feature>
<feature type="chain" id="PRO_5039936888" evidence="2">
    <location>
        <begin position="23"/>
        <end position="662"/>
    </location>
</feature>
<evidence type="ECO:0000256" key="1">
    <source>
        <dbReference type="SAM" id="MobiDB-lite"/>
    </source>
</evidence>
<feature type="compositionally biased region" description="Acidic residues" evidence="1">
    <location>
        <begin position="206"/>
        <end position="216"/>
    </location>
</feature>
<feature type="compositionally biased region" description="Low complexity" evidence="1">
    <location>
        <begin position="539"/>
        <end position="548"/>
    </location>
</feature>
<feature type="compositionally biased region" description="Low complexity" evidence="1">
    <location>
        <begin position="288"/>
        <end position="335"/>
    </location>
</feature>
<comment type="caution">
    <text evidence="3">The sequence shown here is derived from an EMBL/GenBank/DDBJ whole genome shotgun (WGS) entry which is preliminary data.</text>
</comment>
<feature type="region of interest" description="Disordered" evidence="1">
    <location>
        <begin position="539"/>
        <end position="570"/>
    </location>
</feature>
<feature type="region of interest" description="Disordered" evidence="1">
    <location>
        <begin position="112"/>
        <end position="142"/>
    </location>
</feature>
<keyword evidence="2" id="KW-0732">Signal</keyword>
<feature type="compositionally biased region" description="Low complexity" evidence="1">
    <location>
        <begin position="346"/>
        <end position="356"/>
    </location>
</feature>
<gene>
    <name evidence="3" type="ORF">PVAND_002321</name>
</gene>
<evidence type="ECO:0000256" key="2">
    <source>
        <dbReference type="SAM" id="SignalP"/>
    </source>
</evidence>
<dbReference type="Proteomes" id="UP001107558">
    <property type="component" value="Chromosome 3"/>
</dbReference>
<feature type="compositionally biased region" description="Polar residues" evidence="1">
    <location>
        <begin position="336"/>
        <end position="345"/>
    </location>
</feature>
<protein>
    <submittedName>
        <fullName evidence="3">Uncharacterized protein</fullName>
    </submittedName>
</protein>
<feature type="region of interest" description="Disordered" evidence="1">
    <location>
        <begin position="284"/>
        <end position="446"/>
    </location>
</feature>
<reference evidence="3" key="1">
    <citation type="submission" date="2021-03" db="EMBL/GenBank/DDBJ databases">
        <title>Chromosome level genome of the anhydrobiotic midge Polypedilum vanderplanki.</title>
        <authorList>
            <person name="Yoshida Y."/>
            <person name="Kikawada T."/>
            <person name="Gusev O."/>
        </authorList>
    </citation>
    <scope>NUCLEOTIDE SEQUENCE</scope>
    <source>
        <strain evidence="3">NIAS01</strain>
        <tissue evidence="3">Whole body or cell culture</tissue>
    </source>
</reference>
<feature type="signal peptide" evidence="2">
    <location>
        <begin position="1"/>
        <end position="22"/>
    </location>
</feature>
<keyword evidence="4" id="KW-1185">Reference proteome</keyword>
<proteinExistence type="predicted"/>
<feature type="compositionally biased region" description="Low complexity" evidence="1">
    <location>
        <begin position="176"/>
        <end position="188"/>
    </location>
</feature>
<evidence type="ECO:0000313" key="4">
    <source>
        <dbReference type="Proteomes" id="UP001107558"/>
    </source>
</evidence>
<evidence type="ECO:0000313" key="3">
    <source>
        <dbReference type="EMBL" id="KAG5672170.1"/>
    </source>
</evidence>
<name>A0A9J6BQZ2_POLVA</name>
<sequence>MASKAKLFIFINILSVIKVSLLETVHFTNSPNKILKATNYTTYKVEVPNGEPITIIEANQPLIDGKIKFDDAESAEKYSSHRNGDRRKHVMDLESTLSMTVTPNHNYEYENSAAAASTADEESVTNNDYSNLSHEHNQKRNTMTKTVYSPELLQKFLKDYASKIQNAGTASIEMISSQQQQQNHSGSSEIEQGNEDERDKYASVETNDDTANEEEDGNRRVSNGNVDDEKDSSELNDIQQRKNYRPNGNYNSNHPYNKNNGWVSLDAVPWSKSKVSKWHSNVKRFGSQGNNYNYQNGNNYGPRPSSSPYRPSSGNNNYDYDYNSGNNDNDDYYNSRPSRPTFHNNQYYGPSYQQSSRPPPPPQDNFYQSSHHYSSSSHHSGNNGYDQNYNRPNNNRPEIITDNRPSNFPTHSEDHHNKPYGHKPNYHNENPYHGGNYHSYKESPPATYPHNGEGEWVLVSTTKGYQFPKRNGQRAMSFAAQNGFGSNNHDSIKHNDNKGIITAASQNVEVYHRPHQSGPTKMSQQQVKLTVLPLFVNNEQNGNNNNNQHHNDIDMSVYKPGNHQNQYYQQPPQPQQQVQQAYGGLIETVQSNQTVEESAANVNNEAQTSTLNKSKKKRKVMKKNYLMRKSSGGTADSTAMIAAVGASLLPASLGLLAPMVLG</sequence>
<feature type="compositionally biased region" description="Low complexity" evidence="1">
    <location>
        <begin position="369"/>
        <end position="380"/>
    </location>
</feature>
<feature type="region of interest" description="Disordered" evidence="1">
    <location>
        <begin position="598"/>
        <end position="617"/>
    </location>
</feature>
<accession>A0A9J6BQZ2</accession>
<feature type="compositionally biased region" description="Polar residues" evidence="1">
    <location>
        <begin position="598"/>
        <end position="612"/>
    </location>
</feature>
<dbReference type="EMBL" id="JADBJN010000003">
    <property type="protein sequence ID" value="KAG5672170.1"/>
    <property type="molecule type" value="Genomic_DNA"/>
</dbReference>